<dbReference type="Proteomes" id="UP001501771">
    <property type="component" value="Unassembled WGS sequence"/>
</dbReference>
<name>A0ABN3A361_9ACTN</name>
<keyword evidence="2" id="KW-1185">Reference proteome</keyword>
<accession>A0ABN3A361</accession>
<organism evidence="1 2">
    <name type="scientific">Nocardioides koreensis</name>
    <dbReference type="NCBI Taxonomy" id="433651"/>
    <lineage>
        <taxon>Bacteria</taxon>
        <taxon>Bacillati</taxon>
        <taxon>Actinomycetota</taxon>
        <taxon>Actinomycetes</taxon>
        <taxon>Propionibacteriales</taxon>
        <taxon>Nocardioidaceae</taxon>
        <taxon>Nocardioides</taxon>
    </lineage>
</organism>
<reference evidence="1 2" key="1">
    <citation type="journal article" date="2019" name="Int. J. Syst. Evol. Microbiol.">
        <title>The Global Catalogue of Microorganisms (GCM) 10K type strain sequencing project: providing services to taxonomists for standard genome sequencing and annotation.</title>
        <authorList>
            <consortium name="The Broad Institute Genomics Platform"/>
            <consortium name="The Broad Institute Genome Sequencing Center for Infectious Disease"/>
            <person name="Wu L."/>
            <person name="Ma J."/>
        </authorList>
    </citation>
    <scope>NUCLEOTIDE SEQUENCE [LARGE SCALE GENOMIC DNA]</scope>
    <source>
        <strain evidence="1 2">JCM 16022</strain>
    </source>
</reference>
<evidence type="ECO:0008006" key="3">
    <source>
        <dbReference type="Google" id="ProtNLM"/>
    </source>
</evidence>
<dbReference type="RefSeq" id="WP_344155802.1">
    <property type="nucleotide sequence ID" value="NZ_BAAAQR010000013.1"/>
</dbReference>
<dbReference type="InterPro" id="IPR021734">
    <property type="entry name" value="DUF3303"/>
</dbReference>
<dbReference type="Pfam" id="PF11746">
    <property type="entry name" value="DUF3303"/>
    <property type="match status" value="1"/>
</dbReference>
<evidence type="ECO:0000313" key="2">
    <source>
        <dbReference type="Proteomes" id="UP001501771"/>
    </source>
</evidence>
<proteinExistence type="predicted"/>
<protein>
    <recommendedName>
        <fullName evidence="3">DUF3303 domain-containing protein</fullName>
    </recommendedName>
</protein>
<dbReference type="EMBL" id="BAAAQR010000013">
    <property type="protein sequence ID" value="GAA2153038.1"/>
    <property type="molecule type" value="Genomic_DNA"/>
</dbReference>
<gene>
    <name evidence="1" type="ORF">GCM10009844_36900</name>
</gene>
<comment type="caution">
    <text evidence="1">The sequence shown here is derived from an EMBL/GenBank/DDBJ whole genome shotgun (WGS) entry which is preliminary data.</text>
</comment>
<evidence type="ECO:0000313" key="1">
    <source>
        <dbReference type="EMBL" id="GAA2153038.1"/>
    </source>
</evidence>
<sequence length="94" mass="10499">MKSLYMTTYRYREHLDADDLRALTKQFLEVGTSPGVIAHYTSLDGSGGFVVQEADADPAESFKVTIQYGPWIEFETTPITTIEDAFPVIQSVYG</sequence>